<feature type="compositionally biased region" description="Polar residues" evidence="1">
    <location>
        <begin position="64"/>
        <end position="73"/>
    </location>
</feature>
<feature type="compositionally biased region" description="Basic and acidic residues" evidence="1">
    <location>
        <begin position="158"/>
        <end position="170"/>
    </location>
</feature>
<evidence type="ECO:0000259" key="2">
    <source>
        <dbReference type="Pfam" id="PF18592"/>
    </source>
</evidence>
<feature type="region of interest" description="Disordered" evidence="1">
    <location>
        <begin position="1"/>
        <end position="83"/>
    </location>
</feature>
<keyword evidence="4" id="KW-1185">Reference proteome</keyword>
<reference evidence="3 4" key="1">
    <citation type="journal article" date="2020" name="Mol. Plant">
        <title>The Chromosome-Based Rubber Tree Genome Provides New Insights into Spurge Genome Evolution and Rubber Biosynthesis.</title>
        <authorList>
            <person name="Liu J."/>
            <person name="Shi C."/>
            <person name="Shi C.C."/>
            <person name="Li W."/>
            <person name="Zhang Q.J."/>
            <person name="Zhang Y."/>
            <person name="Li K."/>
            <person name="Lu H.F."/>
            <person name="Shi C."/>
            <person name="Zhu S.T."/>
            <person name="Xiao Z.Y."/>
            <person name="Nan H."/>
            <person name="Yue Y."/>
            <person name="Zhu X.G."/>
            <person name="Wu Y."/>
            <person name="Hong X.N."/>
            <person name="Fan G.Y."/>
            <person name="Tong Y."/>
            <person name="Zhang D."/>
            <person name="Mao C.L."/>
            <person name="Liu Y.L."/>
            <person name="Hao S.J."/>
            <person name="Liu W.Q."/>
            <person name="Lv M.Q."/>
            <person name="Zhang H.B."/>
            <person name="Liu Y."/>
            <person name="Hu-Tang G.R."/>
            <person name="Wang J.P."/>
            <person name="Wang J.H."/>
            <person name="Sun Y.H."/>
            <person name="Ni S.B."/>
            <person name="Chen W.B."/>
            <person name="Zhang X.C."/>
            <person name="Jiao Y.N."/>
            <person name="Eichler E.E."/>
            <person name="Li G.H."/>
            <person name="Liu X."/>
            <person name="Gao L.Z."/>
        </authorList>
    </citation>
    <scope>NUCLEOTIDE SEQUENCE [LARGE SCALE GENOMIC DNA]</scope>
    <source>
        <strain evidence="4">cv. GT1</strain>
        <tissue evidence="3">Leaf</tissue>
    </source>
</reference>
<feature type="region of interest" description="Disordered" evidence="1">
    <location>
        <begin position="147"/>
        <end position="201"/>
    </location>
</feature>
<feature type="compositionally biased region" description="Basic and acidic residues" evidence="1">
    <location>
        <begin position="54"/>
        <end position="63"/>
    </location>
</feature>
<evidence type="ECO:0000256" key="1">
    <source>
        <dbReference type="SAM" id="MobiDB-lite"/>
    </source>
</evidence>
<dbReference type="PANTHER" id="PTHR47701:SF2">
    <property type="entry name" value="PROTEIN MODIFIER OF SNC1 11"/>
    <property type="match status" value="1"/>
</dbReference>
<dbReference type="InterPro" id="IPR044209">
    <property type="entry name" value="MOS11"/>
</dbReference>
<dbReference type="AlphaFoldDB" id="A0A6A6K5F6"/>
<dbReference type="GO" id="GO:0016973">
    <property type="term" value="P:poly(A)+ mRNA export from nucleus"/>
    <property type="evidence" value="ECO:0007669"/>
    <property type="project" value="InterPro"/>
</dbReference>
<dbReference type="InterPro" id="IPR040746">
    <property type="entry name" value="THO1_MOS11_C"/>
</dbReference>
<evidence type="ECO:0000313" key="4">
    <source>
        <dbReference type="Proteomes" id="UP000467840"/>
    </source>
</evidence>
<dbReference type="Proteomes" id="UP000467840">
    <property type="component" value="Unassembled WGS sequence"/>
</dbReference>
<dbReference type="Pfam" id="PF18592">
    <property type="entry name" value="Tho1_MOS11_C"/>
    <property type="match status" value="1"/>
</dbReference>
<name>A0A6A6K5F6_HEVBR</name>
<feature type="compositionally biased region" description="Polar residues" evidence="1">
    <location>
        <begin position="171"/>
        <end position="180"/>
    </location>
</feature>
<feature type="compositionally biased region" description="Low complexity" evidence="1">
    <location>
        <begin position="1"/>
        <end position="14"/>
    </location>
</feature>
<dbReference type="PANTHER" id="PTHR47701">
    <property type="entry name" value="PROTEIN MODIFIER OF SNC1 11"/>
    <property type="match status" value="1"/>
</dbReference>
<accession>A0A6A6K5F6</accession>
<protein>
    <recommendedName>
        <fullName evidence="2">THO1-MOS11 C-terminal domain-containing protein</fullName>
    </recommendedName>
</protein>
<feature type="compositionally biased region" description="Polar residues" evidence="1">
    <location>
        <begin position="39"/>
        <end position="53"/>
    </location>
</feature>
<dbReference type="EMBL" id="JAAGAX010000088">
    <property type="protein sequence ID" value="KAF2282619.1"/>
    <property type="molecule type" value="Genomic_DNA"/>
</dbReference>
<dbReference type="GO" id="GO:0005634">
    <property type="term" value="C:nucleus"/>
    <property type="evidence" value="ECO:0007669"/>
    <property type="project" value="TreeGrafter"/>
</dbReference>
<organism evidence="3 4">
    <name type="scientific">Hevea brasiliensis</name>
    <name type="common">Para rubber tree</name>
    <name type="synonym">Siphonia brasiliensis</name>
    <dbReference type="NCBI Taxonomy" id="3981"/>
    <lineage>
        <taxon>Eukaryota</taxon>
        <taxon>Viridiplantae</taxon>
        <taxon>Streptophyta</taxon>
        <taxon>Embryophyta</taxon>
        <taxon>Tracheophyta</taxon>
        <taxon>Spermatophyta</taxon>
        <taxon>Magnoliopsida</taxon>
        <taxon>eudicotyledons</taxon>
        <taxon>Gunneridae</taxon>
        <taxon>Pentapetalae</taxon>
        <taxon>rosids</taxon>
        <taxon>fabids</taxon>
        <taxon>Malpighiales</taxon>
        <taxon>Euphorbiaceae</taxon>
        <taxon>Crotonoideae</taxon>
        <taxon>Micrandreae</taxon>
        <taxon>Hevea</taxon>
    </lineage>
</organism>
<proteinExistence type="predicted"/>
<gene>
    <name evidence="3" type="ORF">GH714_043801</name>
</gene>
<sequence length="201" mass="21261">MATDTENLTTTATALQDNPSKTLGETVAAPAVPDRVEDSTINSPSIASLGTDTIKNDGEDSKSSKGTAVSRSGDTAAVSDTEKKIRRAERFGITVQLSEQEKRNSRAERFGTGVAVKTSEELKRKARAERFGLLATADEEAKKKARLERFAPTSKTDVLGEEKRKAKDIRNSQPSSNSLPINGKGNIEPKAAIAGNAGGGS</sequence>
<feature type="domain" description="THO1-MOS11 C-terminal" evidence="2">
    <location>
        <begin position="75"/>
        <end position="111"/>
    </location>
</feature>
<comment type="caution">
    <text evidence="3">The sequence shown here is derived from an EMBL/GenBank/DDBJ whole genome shotgun (WGS) entry which is preliminary data.</text>
</comment>
<evidence type="ECO:0000313" key="3">
    <source>
        <dbReference type="EMBL" id="KAF2282619.1"/>
    </source>
</evidence>